<organism evidence="2 3">
    <name type="scientific">Achromobacter aloeverae</name>
    <dbReference type="NCBI Taxonomy" id="1750518"/>
    <lineage>
        <taxon>Bacteria</taxon>
        <taxon>Pseudomonadati</taxon>
        <taxon>Pseudomonadota</taxon>
        <taxon>Betaproteobacteria</taxon>
        <taxon>Burkholderiales</taxon>
        <taxon>Alcaligenaceae</taxon>
        <taxon>Achromobacter</taxon>
    </lineage>
</organism>
<dbReference type="Pfam" id="PF06903">
    <property type="entry name" value="VirK"/>
    <property type="match status" value="1"/>
</dbReference>
<name>A0A4Q1HEX1_9BURK</name>
<dbReference type="Proteomes" id="UP000290849">
    <property type="component" value="Unassembled WGS sequence"/>
</dbReference>
<evidence type="ECO:0000313" key="2">
    <source>
        <dbReference type="EMBL" id="RXN85213.1"/>
    </source>
</evidence>
<feature type="region of interest" description="Disordered" evidence="1">
    <location>
        <begin position="204"/>
        <end position="286"/>
    </location>
</feature>
<sequence>MGAARNARRLPLATASSPSQQASPARAQKEAAIRRRKDAEGRATGIMRAIIAASEAAGGSRAPSTLLRPSPARAPASGFRQRVRGDVLEPSLGKRTPTRFARGDAFMEQQITVHPHPHPYPHMHAQGRPHGDRGPAAGKRGARRAAAGLAAMATALAAVPATPARAVMITPESGMQMLTAALVAVDAPAVAAAGATPAAPAWPEPGAAAASANLKAPEARPADARSTDGRSADARSTDARSTDVRPTDIRPTDGRSTDARSTDAKPADAKPTDARPTDPKGGHGLNSYQAVLGALMKGQPVTVTVDLATCRGEADGRAGPSVRGGMRIGSFLVTRDQTIAFSDTHETLHETTTGSGEYEAVTEYLRYRLTPDGIVKLHMAKRGSASDKPIKIKTTYRCQLGHGVNFLRASR</sequence>
<keyword evidence="3" id="KW-1185">Reference proteome</keyword>
<proteinExistence type="predicted"/>
<accession>A0A4Q1HEX1</accession>
<gene>
    <name evidence="2" type="ORF">C7R54_22195</name>
</gene>
<reference evidence="2 3" key="1">
    <citation type="journal article" date="2017" name="Int. J. Syst. Evol. Microbiol.">
        <title>Achromobacter aloeverae sp. nov., isolated from the root of Aloe vera (L.) Burm.f.</title>
        <authorList>
            <person name="Kuncharoen N."/>
            <person name="Muramatsu Y."/>
            <person name="Shibata C."/>
            <person name="Kamakura Y."/>
            <person name="Nakagawa Y."/>
            <person name="Tanasupawat S."/>
        </authorList>
    </citation>
    <scope>NUCLEOTIDE SEQUENCE [LARGE SCALE GENOMIC DNA]</scope>
    <source>
        <strain evidence="2 3">AVA-1</strain>
    </source>
</reference>
<evidence type="ECO:0008006" key="4">
    <source>
        <dbReference type="Google" id="ProtNLM"/>
    </source>
</evidence>
<feature type="region of interest" description="Disordered" evidence="1">
    <location>
        <begin position="55"/>
        <end position="80"/>
    </location>
</feature>
<feature type="compositionally biased region" description="Basic and acidic residues" evidence="1">
    <location>
        <begin position="217"/>
        <end position="281"/>
    </location>
</feature>
<feature type="region of interest" description="Disordered" evidence="1">
    <location>
        <begin position="1"/>
        <end position="41"/>
    </location>
</feature>
<dbReference type="AlphaFoldDB" id="A0A4Q1HEX1"/>
<feature type="compositionally biased region" description="Basic and acidic residues" evidence="1">
    <location>
        <begin position="27"/>
        <end position="41"/>
    </location>
</feature>
<feature type="compositionally biased region" description="Low complexity" evidence="1">
    <location>
        <begin position="15"/>
        <end position="26"/>
    </location>
</feature>
<protein>
    <recommendedName>
        <fullName evidence="4">VirK protein</fullName>
    </recommendedName>
</protein>
<evidence type="ECO:0000313" key="3">
    <source>
        <dbReference type="Proteomes" id="UP000290849"/>
    </source>
</evidence>
<comment type="caution">
    <text evidence="2">The sequence shown here is derived from an EMBL/GenBank/DDBJ whole genome shotgun (WGS) entry which is preliminary data.</text>
</comment>
<dbReference type="EMBL" id="PYAL01000007">
    <property type="protein sequence ID" value="RXN85213.1"/>
    <property type="molecule type" value="Genomic_DNA"/>
</dbReference>
<dbReference type="InterPro" id="IPR010694">
    <property type="entry name" value="Uncharacterised_VirK"/>
</dbReference>
<evidence type="ECO:0000256" key="1">
    <source>
        <dbReference type="SAM" id="MobiDB-lite"/>
    </source>
</evidence>